<proteinExistence type="predicted"/>
<sequence>MASYRPHQQCSPRSQPQNIRAIVPKQQTLTIVRSTRAFRPDVVNGLEARKEHGHIDGTQKTSCESRLRAHPSLSIFSPPAIALRGFLWPESKRQIGIVGYSAPSWCLPYSNRRIIRPETIYAPSGEHATELMHLDVLEVAHMQEPHLPPSTLERFNIRARYDVIAVGCEQTDLTDPDVRREDRPTRHCASQRYNSAIPDPEAMSLPSGENVTDQIRPYAAATNGSNTSDSVCDPTSDLPVITPRETICLPSGENAAEKPRRRAFQPGPWASESHRPHPTCVWSFRRGRNNVPAIG</sequence>
<reference evidence="2" key="1">
    <citation type="submission" date="2020-09" db="EMBL/GenBank/DDBJ databases">
        <title>Comparative genome analyses of four rice-infecting Rhizoctonia solani isolates reveal extensive enrichment of homogalacturonan modification genes.</title>
        <authorList>
            <person name="Lee D.-Y."/>
            <person name="Jeon J."/>
            <person name="Kim K.-T."/>
            <person name="Cheong K."/>
            <person name="Song H."/>
            <person name="Choi G."/>
            <person name="Ko J."/>
            <person name="Opiyo S.O."/>
            <person name="Zuo S."/>
            <person name="Madhav S."/>
            <person name="Lee Y.-H."/>
            <person name="Wang G.-L."/>
        </authorList>
    </citation>
    <scope>NUCLEOTIDE SEQUENCE</scope>
    <source>
        <strain evidence="2">AG1-IA B2</strain>
    </source>
</reference>
<evidence type="ECO:0000313" key="2">
    <source>
        <dbReference type="EMBL" id="KAF8760811.1"/>
    </source>
</evidence>
<comment type="caution">
    <text evidence="2">The sequence shown here is derived from an EMBL/GenBank/DDBJ whole genome shotgun (WGS) entry which is preliminary data.</text>
</comment>
<dbReference type="AlphaFoldDB" id="A0A8H7IL50"/>
<dbReference type="EMBL" id="JACYCF010000001">
    <property type="protein sequence ID" value="KAF8760811.1"/>
    <property type="molecule type" value="Genomic_DNA"/>
</dbReference>
<evidence type="ECO:0000313" key="3">
    <source>
        <dbReference type="Proteomes" id="UP000614334"/>
    </source>
</evidence>
<evidence type="ECO:0000256" key="1">
    <source>
        <dbReference type="SAM" id="MobiDB-lite"/>
    </source>
</evidence>
<name>A0A8H7IL50_9AGAM</name>
<protein>
    <submittedName>
        <fullName evidence="2">Uncharacterized protein</fullName>
    </submittedName>
</protein>
<accession>A0A8H7IL50</accession>
<organism evidence="2 3">
    <name type="scientific">Rhizoctonia solani</name>
    <dbReference type="NCBI Taxonomy" id="456999"/>
    <lineage>
        <taxon>Eukaryota</taxon>
        <taxon>Fungi</taxon>
        <taxon>Dikarya</taxon>
        <taxon>Basidiomycota</taxon>
        <taxon>Agaricomycotina</taxon>
        <taxon>Agaricomycetes</taxon>
        <taxon>Cantharellales</taxon>
        <taxon>Ceratobasidiaceae</taxon>
        <taxon>Rhizoctonia</taxon>
    </lineage>
</organism>
<gene>
    <name evidence="2" type="ORF">RHS01_00027</name>
</gene>
<dbReference type="Proteomes" id="UP000614334">
    <property type="component" value="Unassembled WGS sequence"/>
</dbReference>
<feature type="region of interest" description="Disordered" evidence="1">
    <location>
        <begin position="253"/>
        <end position="275"/>
    </location>
</feature>